<accession>D3B443</accession>
<dbReference type="OMA" id="CYQFLRG"/>
<keyword evidence="1" id="KW-0479">Metal-binding</keyword>
<evidence type="ECO:0000256" key="2">
    <source>
        <dbReference type="SAM" id="MobiDB-lite"/>
    </source>
</evidence>
<dbReference type="AlphaFoldDB" id="D3B443"/>
<sequence>MSEQLLLEKIKSLSSIINNHKQQQQQQQQRQPQQNKQPLQSIYKQQPSQQQQQQRQPQNNFQKIQPIVNKPNVNKPSPLPSPPYKGVKSTSATQKQPIVNKPIKQQQQTTIPKKFSNSSYVRPSANVSGDSTSQAPLVLQQPTPSITTTTTSNKTSSPIIANKQQQQLLLRQKKMMLYKQQKQQMMLHYRKSLMYGFARPPYYSYSSPYSYSFGRGTATSSPPPWLSRQPTITPKYQYPVSSITAIKTTMQPAAKTLQLKKATQLLKKKNGSVIDAIYIKQGNTLIRKKLDSTYITVNNKLIRQTDSNNNNNNNNKPTTSTTTTTTSTTTTIKKKPLPLASKKIFKAPTKPIGDRMKAALKKMEKKTQYCLFFNRFGENNLEFLFLYSSTLEYLLVECKCNNNDSCKYIHDKDRVRVCPKYLSGKCEDENCTLQHKTVDIDQMPVCYQFLRGMCTHENCPYLHVYVSRDAEVCPDFLKGYCPNGSECLLRHTYSYKKKSKDDNQHNKQ</sequence>
<dbReference type="STRING" id="670386.D3B443"/>
<feature type="zinc finger region" description="C3H1-type" evidence="1">
    <location>
        <begin position="467"/>
        <end position="494"/>
    </location>
</feature>
<dbReference type="PROSITE" id="PS50103">
    <property type="entry name" value="ZF_C3H1"/>
    <property type="match status" value="2"/>
</dbReference>
<feature type="region of interest" description="Disordered" evidence="2">
    <location>
        <begin position="17"/>
        <end position="158"/>
    </location>
</feature>
<name>D3B443_HETP5</name>
<feature type="region of interest" description="Disordered" evidence="2">
    <location>
        <begin position="304"/>
        <end position="332"/>
    </location>
</feature>
<dbReference type="InterPro" id="IPR000571">
    <property type="entry name" value="Znf_CCCH"/>
</dbReference>
<dbReference type="GO" id="GO:0005634">
    <property type="term" value="C:nucleus"/>
    <property type="evidence" value="ECO:0007669"/>
    <property type="project" value="TreeGrafter"/>
</dbReference>
<feature type="compositionally biased region" description="Low complexity" evidence="2">
    <location>
        <begin position="17"/>
        <end position="65"/>
    </location>
</feature>
<keyword evidence="5" id="KW-1185">Reference proteome</keyword>
<feature type="compositionally biased region" description="Polar residues" evidence="2">
    <location>
        <begin position="88"/>
        <end position="97"/>
    </location>
</feature>
<comment type="caution">
    <text evidence="4">The sequence shown here is derived from an EMBL/GenBank/DDBJ whole genome shotgun (WGS) entry which is preliminary data.</text>
</comment>
<dbReference type="PANTHER" id="PTHR46156">
    <property type="entry name" value="CCCH ZINGC FINGER"/>
    <property type="match status" value="1"/>
</dbReference>
<dbReference type="GeneID" id="31358687"/>
<reference evidence="4 5" key="1">
    <citation type="journal article" date="2011" name="Genome Res.">
        <title>Phylogeny-wide analysis of social amoeba genomes highlights ancient origins for complex intercellular communication.</title>
        <authorList>
            <person name="Heidel A.J."/>
            <person name="Lawal H.M."/>
            <person name="Felder M."/>
            <person name="Schilde C."/>
            <person name="Helps N.R."/>
            <person name="Tunggal B."/>
            <person name="Rivero F."/>
            <person name="John U."/>
            <person name="Schleicher M."/>
            <person name="Eichinger L."/>
            <person name="Platzer M."/>
            <person name="Noegel A.A."/>
            <person name="Schaap P."/>
            <person name="Gloeckner G."/>
        </authorList>
    </citation>
    <scope>NUCLEOTIDE SEQUENCE [LARGE SCALE GENOMIC DNA]</scope>
    <source>
        <strain evidence="5">ATCC 26659 / Pp 5 / PN500</strain>
    </source>
</reference>
<feature type="zinc finger region" description="C3H1-type" evidence="1">
    <location>
        <begin position="440"/>
        <end position="466"/>
    </location>
</feature>
<evidence type="ECO:0000259" key="3">
    <source>
        <dbReference type="PROSITE" id="PS50103"/>
    </source>
</evidence>
<feature type="compositionally biased region" description="Polar residues" evidence="2">
    <location>
        <begin position="115"/>
        <end position="135"/>
    </location>
</feature>
<keyword evidence="1" id="KW-0862">Zinc</keyword>
<dbReference type="Proteomes" id="UP000001396">
    <property type="component" value="Unassembled WGS sequence"/>
</dbReference>
<gene>
    <name evidence="4" type="ORF">PPL_03164</name>
</gene>
<evidence type="ECO:0000256" key="1">
    <source>
        <dbReference type="PROSITE-ProRule" id="PRU00723"/>
    </source>
</evidence>
<dbReference type="SMART" id="SM00356">
    <property type="entry name" value="ZnF_C3H1"/>
    <property type="match status" value="4"/>
</dbReference>
<dbReference type="RefSeq" id="XP_020436208.1">
    <property type="nucleotide sequence ID" value="XM_020574136.1"/>
</dbReference>
<keyword evidence="1" id="KW-0863">Zinc-finger</keyword>
<evidence type="ECO:0000313" key="5">
    <source>
        <dbReference type="Proteomes" id="UP000001396"/>
    </source>
</evidence>
<dbReference type="EMBL" id="ADBJ01000010">
    <property type="protein sequence ID" value="EFA84091.1"/>
    <property type="molecule type" value="Genomic_DNA"/>
</dbReference>
<dbReference type="PANTHER" id="PTHR46156:SF1">
    <property type="entry name" value="ZINC FINGER CCCH DOMAIN-CONTAINING PROTEIN 3"/>
    <property type="match status" value="1"/>
</dbReference>
<feature type="compositionally biased region" description="Low complexity" evidence="2">
    <location>
        <begin position="142"/>
        <end position="158"/>
    </location>
</feature>
<dbReference type="InParanoid" id="D3B443"/>
<feature type="domain" description="C3H1-type" evidence="3">
    <location>
        <begin position="440"/>
        <end position="466"/>
    </location>
</feature>
<dbReference type="Gene3D" id="4.10.1000.10">
    <property type="entry name" value="Zinc finger, CCCH-type"/>
    <property type="match status" value="1"/>
</dbReference>
<evidence type="ECO:0000313" key="4">
    <source>
        <dbReference type="EMBL" id="EFA84091.1"/>
    </source>
</evidence>
<feature type="domain" description="C3H1-type" evidence="3">
    <location>
        <begin position="467"/>
        <end position="494"/>
    </location>
</feature>
<feature type="compositionally biased region" description="Low complexity" evidence="2">
    <location>
        <begin position="101"/>
        <end position="114"/>
    </location>
</feature>
<feature type="compositionally biased region" description="Low complexity" evidence="2">
    <location>
        <begin position="305"/>
        <end position="331"/>
    </location>
</feature>
<organism evidence="4 5">
    <name type="scientific">Heterostelium pallidum (strain ATCC 26659 / Pp 5 / PN500)</name>
    <name type="common">Cellular slime mold</name>
    <name type="synonym">Polysphondylium pallidum</name>
    <dbReference type="NCBI Taxonomy" id="670386"/>
    <lineage>
        <taxon>Eukaryota</taxon>
        <taxon>Amoebozoa</taxon>
        <taxon>Evosea</taxon>
        <taxon>Eumycetozoa</taxon>
        <taxon>Dictyostelia</taxon>
        <taxon>Acytosteliales</taxon>
        <taxon>Acytosteliaceae</taxon>
        <taxon>Heterostelium</taxon>
    </lineage>
</organism>
<dbReference type="GO" id="GO:0008270">
    <property type="term" value="F:zinc ion binding"/>
    <property type="evidence" value="ECO:0007669"/>
    <property type="project" value="UniProtKB-KW"/>
</dbReference>
<proteinExistence type="predicted"/>
<protein>
    <recommendedName>
        <fullName evidence="3">C3H1-type domain-containing protein</fullName>
    </recommendedName>
</protein>